<organism evidence="2">
    <name type="scientific">Streptomyces sp. Y1</name>
    <dbReference type="NCBI Taxonomy" id="3238634"/>
    <lineage>
        <taxon>Bacteria</taxon>
        <taxon>Bacillati</taxon>
        <taxon>Actinomycetota</taxon>
        <taxon>Actinomycetes</taxon>
        <taxon>Kitasatosporales</taxon>
        <taxon>Streptomycetaceae</taxon>
        <taxon>Streptomyces</taxon>
    </lineage>
</organism>
<gene>
    <name evidence="2" type="ORF">AB2U05_36900</name>
</gene>
<dbReference type="RefSeq" id="WP_369185761.1">
    <property type="nucleotide sequence ID" value="NZ_CP163445.1"/>
</dbReference>
<sequence length="63" mass="6703">MLTWRKSSYSSTNVGECVEVAIGAPGRVPVRDSKDPEGAVLAFPADAWQSFVAAVRCGEFGDI</sequence>
<dbReference type="Pfam" id="PF04149">
    <property type="entry name" value="DUF397"/>
    <property type="match status" value="1"/>
</dbReference>
<name>A0AB39TX61_9ACTN</name>
<dbReference type="AlphaFoldDB" id="A0AB39TX61"/>
<evidence type="ECO:0000313" key="2">
    <source>
        <dbReference type="EMBL" id="XDQ83690.1"/>
    </source>
</evidence>
<feature type="domain" description="DUF397" evidence="1">
    <location>
        <begin position="2"/>
        <end position="56"/>
    </location>
</feature>
<accession>A0AB39TX61</accession>
<dbReference type="InterPro" id="IPR007278">
    <property type="entry name" value="DUF397"/>
</dbReference>
<dbReference type="EMBL" id="CP163445">
    <property type="protein sequence ID" value="XDQ83690.1"/>
    <property type="molecule type" value="Genomic_DNA"/>
</dbReference>
<evidence type="ECO:0000259" key="1">
    <source>
        <dbReference type="Pfam" id="PF04149"/>
    </source>
</evidence>
<reference evidence="2" key="1">
    <citation type="submission" date="2024-07" db="EMBL/GenBank/DDBJ databases">
        <authorList>
            <person name="Yu S.T."/>
        </authorList>
    </citation>
    <scope>NUCLEOTIDE SEQUENCE</scope>
    <source>
        <strain evidence="2">Y1</strain>
    </source>
</reference>
<protein>
    <submittedName>
        <fullName evidence="2">DUF397 domain-containing protein</fullName>
    </submittedName>
</protein>
<proteinExistence type="predicted"/>